<keyword evidence="3" id="KW-1185">Reference proteome</keyword>
<protein>
    <submittedName>
        <fullName evidence="2">Prepilin-type N-terminal cleavage/methylation domain-containing protein</fullName>
    </submittedName>
</protein>
<name>A0A1X7NV88_9HYPH</name>
<sequence>MTRPSSSRDGFVLIEVLVALSVVAVMAGMMAGVFGQLNSVARLREQVIVRAELEGALSHLARTLSAAKLARLPDSDEEENIKMFDGQATQMRFAAVTRQGFYSLALRDIDIHIDDQADAPRLVQSMAMRRAQDAAEATRSTIIILDSFDKIDFTYSEDGVSFMSSFSKPGILPKLVKIRISRSVAGKTVSATTIARVS</sequence>
<evidence type="ECO:0000313" key="2">
    <source>
        <dbReference type="EMBL" id="SMH41594.1"/>
    </source>
</evidence>
<dbReference type="EMBL" id="FXBL01000004">
    <property type="protein sequence ID" value="SMH41594.1"/>
    <property type="molecule type" value="Genomic_DNA"/>
</dbReference>
<keyword evidence="1" id="KW-0812">Transmembrane</keyword>
<reference evidence="2 3" key="1">
    <citation type="submission" date="2017-04" db="EMBL/GenBank/DDBJ databases">
        <authorList>
            <person name="Afonso C.L."/>
            <person name="Miller P.J."/>
            <person name="Scott M.A."/>
            <person name="Spackman E."/>
            <person name="Goraichik I."/>
            <person name="Dimitrov K.M."/>
            <person name="Suarez D.L."/>
            <person name="Swayne D.E."/>
        </authorList>
    </citation>
    <scope>NUCLEOTIDE SEQUENCE [LARGE SCALE GENOMIC DNA]</scope>
    <source>
        <strain evidence="2 3">B5P</strain>
    </source>
</reference>
<dbReference type="AlphaFoldDB" id="A0A1X7NV88"/>
<keyword evidence="1" id="KW-0472">Membrane</keyword>
<keyword evidence="1" id="KW-1133">Transmembrane helix</keyword>
<gene>
    <name evidence="2" type="ORF">SAMN02982922_2609</name>
</gene>
<evidence type="ECO:0000313" key="3">
    <source>
        <dbReference type="Proteomes" id="UP000193083"/>
    </source>
</evidence>
<dbReference type="InterPro" id="IPR012902">
    <property type="entry name" value="N_methyl_site"/>
</dbReference>
<proteinExistence type="predicted"/>
<organism evidence="2 3">
    <name type="scientific">Mesorhizobium australicum</name>
    <dbReference type="NCBI Taxonomy" id="536018"/>
    <lineage>
        <taxon>Bacteria</taxon>
        <taxon>Pseudomonadati</taxon>
        <taxon>Pseudomonadota</taxon>
        <taxon>Alphaproteobacteria</taxon>
        <taxon>Hyphomicrobiales</taxon>
        <taxon>Phyllobacteriaceae</taxon>
        <taxon>Mesorhizobium</taxon>
    </lineage>
</organism>
<feature type="transmembrane region" description="Helical" evidence="1">
    <location>
        <begin position="12"/>
        <end position="34"/>
    </location>
</feature>
<dbReference type="RefSeq" id="WP_085464535.1">
    <property type="nucleotide sequence ID" value="NZ_FXBL01000004.1"/>
</dbReference>
<accession>A0A1X7NV88</accession>
<dbReference type="NCBIfam" id="TIGR02532">
    <property type="entry name" value="IV_pilin_GFxxxE"/>
    <property type="match status" value="1"/>
</dbReference>
<dbReference type="Proteomes" id="UP000193083">
    <property type="component" value="Unassembled WGS sequence"/>
</dbReference>
<evidence type="ECO:0000256" key="1">
    <source>
        <dbReference type="SAM" id="Phobius"/>
    </source>
</evidence>